<proteinExistence type="predicted"/>
<evidence type="ECO:0000313" key="3">
    <source>
        <dbReference type="Proteomes" id="UP000821866"/>
    </source>
</evidence>
<protein>
    <submittedName>
        <fullName evidence="2">Uncharacterized protein</fullName>
    </submittedName>
</protein>
<reference evidence="2" key="2">
    <citation type="submission" date="2021-09" db="EMBL/GenBank/DDBJ databases">
        <authorList>
            <person name="Jia N."/>
            <person name="Wang J."/>
            <person name="Shi W."/>
            <person name="Du L."/>
            <person name="Sun Y."/>
            <person name="Zhan W."/>
            <person name="Jiang J."/>
            <person name="Wang Q."/>
            <person name="Zhang B."/>
            <person name="Ji P."/>
            <person name="Sakyi L.B."/>
            <person name="Cui X."/>
            <person name="Yuan T."/>
            <person name="Jiang B."/>
            <person name="Yang W."/>
            <person name="Lam T.T.-Y."/>
            <person name="Chang Q."/>
            <person name="Ding S."/>
            <person name="Wang X."/>
            <person name="Zhu J."/>
            <person name="Ruan X."/>
            <person name="Zhao L."/>
            <person name="Wei J."/>
            <person name="Que T."/>
            <person name="Du C."/>
            <person name="Cheng J."/>
            <person name="Dai P."/>
            <person name="Han X."/>
            <person name="Huang E."/>
            <person name="Gao Y."/>
            <person name="Liu J."/>
            <person name="Shao H."/>
            <person name="Ye R."/>
            <person name="Li L."/>
            <person name="Wei W."/>
            <person name="Wang X."/>
            <person name="Wang C."/>
            <person name="Huo Q."/>
            <person name="Li W."/>
            <person name="Guo W."/>
            <person name="Chen H."/>
            <person name="Chen S."/>
            <person name="Zhou L."/>
            <person name="Zhou L."/>
            <person name="Ni X."/>
            <person name="Tian J."/>
            <person name="Zhou Y."/>
            <person name="Sheng Y."/>
            <person name="Liu T."/>
            <person name="Pan Y."/>
            <person name="Xia L."/>
            <person name="Li J."/>
            <person name="Zhao F."/>
            <person name="Cao W."/>
        </authorList>
    </citation>
    <scope>NUCLEOTIDE SEQUENCE</scope>
    <source>
        <strain evidence="2">Rmic-2018</strain>
        <tissue evidence="2">Larvae</tissue>
    </source>
</reference>
<sequence>MCQRELTASPIKGQTSCDPCHGPGHDSVASLCSKAAVGGPSETKQRPRVPTEHPIQSGTRRIPTSVHDGNQFVLGQLSGAAACHDRLRHPLVRALPETRATNDDAKRLAALVRRYTKQRVISKRRVTGTTAQYSFCVVQKTRRFHEAFHEPDVSTRTKFGGQEREKVTAAGPTGVTRETWRSTAASRRHARLDIRTGPVKSERRRCDLDGFDRFQECHDGRALVSRHDLLRAAVRIDRRGMDMWKMRAGPFDKATPDTVGGSLLLSSHAAFSLLYGLPLEEVQVDDDPYEARSVARRGSPEFRCRPGQSPLISSSSACRRRELGFLRHAAGVRFAQSSDGGGRFAFTANRLRRHEPDIRLH</sequence>
<dbReference type="EMBL" id="JABSTU010000007">
    <property type="protein sequence ID" value="KAH8025822.1"/>
    <property type="molecule type" value="Genomic_DNA"/>
</dbReference>
<dbReference type="AlphaFoldDB" id="A0A9J6DV05"/>
<dbReference type="Proteomes" id="UP000821866">
    <property type="component" value="Unassembled WGS sequence"/>
</dbReference>
<evidence type="ECO:0000313" key="2">
    <source>
        <dbReference type="EMBL" id="KAH8025822.1"/>
    </source>
</evidence>
<comment type="caution">
    <text evidence="2">The sequence shown here is derived from an EMBL/GenBank/DDBJ whole genome shotgun (WGS) entry which is preliminary data.</text>
</comment>
<reference evidence="2" key="1">
    <citation type="journal article" date="2020" name="Cell">
        <title>Large-Scale Comparative Analyses of Tick Genomes Elucidate Their Genetic Diversity and Vector Capacities.</title>
        <authorList>
            <consortium name="Tick Genome and Microbiome Consortium (TIGMIC)"/>
            <person name="Jia N."/>
            <person name="Wang J."/>
            <person name="Shi W."/>
            <person name="Du L."/>
            <person name="Sun Y."/>
            <person name="Zhan W."/>
            <person name="Jiang J.F."/>
            <person name="Wang Q."/>
            <person name="Zhang B."/>
            <person name="Ji P."/>
            <person name="Bell-Sakyi L."/>
            <person name="Cui X.M."/>
            <person name="Yuan T.T."/>
            <person name="Jiang B.G."/>
            <person name="Yang W.F."/>
            <person name="Lam T.T."/>
            <person name="Chang Q.C."/>
            <person name="Ding S.J."/>
            <person name="Wang X.J."/>
            <person name="Zhu J.G."/>
            <person name="Ruan X.D."/>
            <person name="Zhao L."/>
            <person name="Wei J.T."/>
            <person name="Ye R.Z."/>
            <person name="Que T.C."/>
            <person name="Du C.H."/>
            <person name="Zhou Y.H."/>
            <person name="Cheng J.X."/>
            <person name="Dai P.F."/>
            <person name="Guo W.B."/>
            <person name="Han X.H."/>
            <person name="Huang E.J."/>
            <person name="Li L.F."/>
            <person name="Wei W."/>
            <person name="Gao Y.C."/>
            <person name="Liu J.Z."/>
            <person name="Shao H.Z."/>
            <person name="Wang X."/>
            <person name="Wang C.C."/>
            <person name="Yang T.C."/>
            <person name="Huo Q.B."/>
            <person name="Li W."/>
            <person name="Chen H.Y."/>
            <person name="Chen S.E."/>
            <person name="Zhou L.G."/>
            <person name="Ni X.B."/>
            <person name="Tian J.H."/>
            <person name="Sheng Y."/>
            <person name="Liu T."/>
            <person name="Pan Y.S."/>
            <person name="Xia L.Y."/>
            <person name="Li J."/>
            <person name="Zhao F."/>
            <person name="Cao W.C."/>
        </authorList>
    </citation>
    <scope>NUCLEOTIDE SEQUENCE</scope>
    <source>
        <strain evidence="2">Rmic-2018</strain>
    </source>
</reference>
<feature type="compositionally biased region" description="Basic and acidic residues" evidence="1">
    <location>
        <begin position="155"/>
        <end position="167"/>
    </location>
</feature>
<organism evidence="2 3">
    <name type="scientific">Rhipicephalus microplus</name>
    <name type="common">Cattle tick</name>
    <name type="synonym">Boophilus microplus</name>
    <dbReference type="NCBI Taxonomy" id="6941"/>
    <lineage>
        <taxon>Eukaryota</taxon>
        <taxon>Metazoa</taxon>
        <taxon>Ecdysozoa</taxon>
        <taxon>Arthropoda</taxon>
        <taxon>Chelicerata</taxon>
        <taxon>Arachnida</taxon>
        <taxon>Acari</taxon>
        <taxon>Parasitiformes</taxon>
        <taxon>Ixodida</taxon>
        <taxon>Ixodoidea</taxon>
        <taxon>Ixodidae</taxon>
        <taxon>Rhipicephalinae</taxon>
        <taxon>Rhipicephalus</taxon>
        <taxon>Boophilus</taxon>
    </lineage>
</organism>
<name>A0A9J6DV05_RHIMP</name>
<accession>A0A9J6DV05</accession>
<keyword evidence="3" id="KW-1185">Reference proteome</keyword>
<gene>
    <name evidence="2" type="ORF">HPB51_012144</name>
</gene>
<feature type="region of interest" description="Disordered" evidence="1">
    <location>
        <begin position="155"/>
        <end position="175"/>
    </location>
</feature>
<feature type="region of interest" description="Disordered" evidence="1">
    <location>
        <begin position="36"/>
        <end position="66"/>
    </location>
</feature>
<evidence type="ECO:0000256" key="1">
    <source>
        <dbReference type="SAM" id="MobiDB-lite"/>
    </source>
</evidence>